<evidence type="ECO:0000313" key="2">
    <source>
        <dbReference type="EMBL" id="CAL1360688.1"/>
    </source>
</evidence>
<dbReference type="EMBL" id="OZ034814">
    <property type="protein sequence ID" value="CAL1360688.1"/>
    <property type="molecule type" value="Genomic_DNA"/>
</dbReference>
<protein>
    <recommendedName>
        <fullName evidence="4">Secreted protein</fullName>
    </recommendedName>
</protein>
<dbReference type="AlphaFoldDB" id="A0AAV2CVW8"/>
<evidence type="ECO:0008006" key="4">
    <source>
        <dbReference type="Google" id="ProtNLM"/>
    </source>
</evidence>
<keyword evidence="3" id="KW-1185">Reference proteome</keyword>
<feature type="signal peptide" evidence="1">
    <location>
        <begin position="1"/>
        <end position="25"/>
    </location>
</feature>
<proteinExistence type="predicted"/>
<organism evidence="2 3">
    <name type="scientific">Linum trigynum</name>
    <dbReference type="NCBI Taxonomy" id="586398"/>
    <lineage>
        <taxon>Eukaryota</taxon>
        <taxon>Viridiplantae</taxon>
        <taxon>Streptophyta</taxon>
        <taxon>Embryophyta</taxon>
        <taxon>Tracheophyta</taxon>
        <taxon>Spermatophyta</taxon>
        <taxon>Magnoliopsida</taxon>
        <taxon>eudicotyledons</taxon>
        <taxon>Gunneridae</taxon>
        <taxon>Pentapetalae</taxon>
        <taxon>rosids</taxon>
        <taxon>fabids</taxon>
        <taxon>Malpighiales</taxon>
        <taxon>Linaceae</taxon>
        <taxon>Linum</taxon>
    </lineage>
</organism>
<reference evidence="2 3" key="1">
    <citation type="submission" date="2024-04" db="EMBL/GenBank/DDBJ databases">
        <authorList>
            <person name="Fracassetti M."/>
        </authorList>
    </citation>
    <scope>NUCLEOTIDE SEQUENCE [LARGE SCALE GENOMIC DNA]</scope>
</reference>
<evidence type="ECO:0000256" key="1">
    <source>
        <dbReference type="SAM" id="SignalP"/>
    </source>
</evidence>
<dbReference type="Proteomes" id="UP001497516">
    <property type="component" value="Chromosome 10"/>
</dbReference>
<sequence>MEHSCTLRVFLFWPRLLIWLHPSAIMTMPGLLHRYRGAGPTFSARPKSSLWRVTTPISCPVSTERGKLTATPTTWTRSSWPNKFSSSLVQVGFTLPLISWRGLRMIMMLSDLECHAWHRTTIPPLCPP</sequence>
<evidence type="ECO:0000313" key="3">
    <source>
        <dbReference type="Proteomes" id="UP001497516"/>
    </source>
</evidence>
<gene>
    <name evidence="2" type="ORF">LTRI10_LOCUS8107</name>
</gene>
<name>A0AAV2CVW8_9ROSI</name>
<keyword evidence="1" id="KW-0732">Signal</keyword>
<feature type="chain" id="PRO_5043819354" description="Secreted protein" evidence="1">
    <location>
        <begin position="26"/>
        <end position="128"/>
    </location>
</feature>
<accession>A0AAV2CVW8</accession>